<dbReference type="Proteomes" id="UP000243105">
    <property type="component" value="Unassembled WGS sequence"/>
</dbReference>
<sequence length="206" mass="24045">LAFSSFYNGGFDIFLLRQPFERKLNVQELEPTVFVTEFLKEKERELAKAKKLEQETTKAGSDSTLIQPYGSDIKVNLRSYIFADIFRHDSLAMSIKTRLDSLTPPDNIDESGRYKVYRYKVNFTPDLIYTNASYSTFYGVLGEAFMMFSDMLGNHQIYLITSLVFDLKNSDYAFAYFYLPKRINWGIEAFHIARFWCWRSVLSALL</sequence>
<protein>
    <submittedName>
        <fullName evidence="1">Uncharacterized protein</fullName>
    </submittedName>
</protein>
<evidence type="ECO:0000313" key="2">
    <source>
        <dbReference type="Proteomes" id="UP000243105"/>
    </source>
</evidence>
<proteinExistence type="predicted"/>
<reference evidence="1 2" key="1">
    <citation type="submission" date="2015-11" db="EMBL/GenBank/DDBJ databases">
        <authorList>
            <person name="Varghese N."/>
        </authorList>
    </citation>
    <scope>NUCLEOTIDE SEQUENCE [LARGE SCALE GENOMIC DNA]</scope>
    <source>
        <strain evidence="1 2">JGI-25</strain>
    </source>
</reference>
<comment type="caution">
    <text evidence="1">The sequence shown here is derived from an EMBL/GenBank/DDBJ whole genome shotgun (WGS) entry which is preliminary data.</text>
</comment>
<name>A0A916PF63_KRYT1</name>
<gene>
    <name evidence="1" type="ORF">JGI25_01646</name>
</gene>
<dbReference type="EMBL" id="CZVV01000186">
    <property type="protein sequence ID" value="CUT05764.1"/>
    <property type="molecule type" value="Genomic_DNA"/>
</dbReference>
<accession>A0A916PF63</accession>
<feature type="non-terminal residue" evidence="1">
    <location>
        <position position="1"/>
    </location>
</feature>
<dbReference type="AlphaFoldDB" id="A0A916PF63"/>
<organism evidence="1 2">
    <name type="scientific">Kryptobacter tengchongensis</name>
    <dbReference type="NCBI Taxonomy" id="1643429"/>
    <lineage>
        <taxon>Bacteria</taxon>
        <taxon>Pseudomonadati</taxon>
        <taxon>Candidatus Kryptoniota</taxon>
        <taxon>Candidatus Kryptobacter</taxon>
    </lineage>
</organism>
<evidence type="ECO:0000313" key="1">
    <source>
        <dbReference type="EMBL" id="CUT05764.1"/>
    </source>
</evidence>